<feature type="transmembrane region" description="Helical" evidence="2">
    <location>
        <begin position="91"/>
        <end position="116"/>
    </location>
</feature>
<feature type="transmembrane region" description="Helical" evidence="2">
    <location>
        <begin position="622"/>
        <end position="645"/>
    </location>
</feature>
<gene>
    <name evidence="3" type="ORF">GORHZ_135_00390</name>
</gene>
<dbReference type="OrthoDB" id="581211at2"/>
<feature type="region of interest" description="Disordered" evidence="1">
    <location>
        <begin position="1"/>
        <end position="21"/>
    </location>
</feature>
<comment type="caution">
    <text evidence="3">The sequence shown here is derived from an EMBL/GenBank/DDBJ whole genome shotgun (WGS) entry which is preliminary data.</text>
</comment>
<dbReference type="STRING" id="1108045.GORHZ_135_00390"/>
<feature type="transmembrane region" description="Helical" evidence="2">
    <location>
        <begin position="505"/>
        <end position="528"/>
    </location>
</feature>
<evidence type="ECO:0000313" key="3">
    <source>
        <dbReference type="EMBL" id="GAB91491.1"/>
    </source>
</evidence>
<feature type="transmembrane region" description="Helical" evidence="2">
    <location>
        <begin position="28"/>
        <end position="44"/>
    </location>
</feature>
<feature type="transmembrane region" description="Helical" evidence="2">
    <location>
        <begin position="420"/>
        <end position="442"/>
    </location>
</feature>
<feature type="transmembrane region" description="Helical" evidence="2">
    <location>
        <begin position="256"/>
        <end position="279"/>
    </location>
</feature>
<feature type="transmembrane region" description="Helical" evidence="2">
    <location>
        <begin position="299"/>
        <end position="318"/>
    </location>
</feature>
<dbReference type="AlphaFoldDB" id="K6WCN2"/>
<feature type="transmembrane region" description="Helical" evidence="2">
    <location>
        <begin position="587"/>
        <end position="610"/>
    </location>
</feature>
<name>K6WCN2_9ACTN</name>
<sequence length="1146" mass="120220">MATGNPPPVRSPHGGGESSSTLKWTSRYLWWLALFIGVGAYIAMTEVDRIIGRSTTTGDHATIRGVVGPSALANIDGWSAWRDGPEAISQIHGIVAALIVALAVCEFVFVVCITYLLARIIVTATSSPDQAGYSRIAAGSVGVFAAAALLEILLLVIASRFVAHDDTAHGLHVAIAVVATCKWLAVVAVILAVARNDFFRRVVVRSVKKQAECVWIQRLSVVVVVLLAVMSLLPASGALDQIPDAQRRWLGTDFRWSSALVILVAYGVIAAGLFFIGSWRANLVGIRVKDHGIRNRSPAMLWLWLIAPTGVLVAAIALRWRHGDLVDANVVAFFVLFFATIAVTSALIRLVELTGQEGAGHHGVIAAVISVPIRLVELSLDGDVPRRRVISAIGVAVWGVALSVTAIVVAWSGAEPRWRVLVMVIPTVIVIAGPVYTFFAMRHEVRVQARARATTITGSDVQIVGNICVILFLGFGALGLIRAFAGPIALDAAVGGEAVAPQRAQVAFGVAVVFLMGVSALAAIALRLDPFAAGSDREPSHAMIRLARRLQRALADDGARRKLLVVLGVLVVIPLAAYAIAPSGTASAFGIMGTVTFVIGVWPLLLGVIIVGIQYRRPPEIFAVLSMEAAPILSLALVLMVVVTLTGGDPDLHRIHARDYQAMAAGDTRADLDAAFTAWVNTNTDCAYQIGADGQSVSARPLVLVAASGGGIRAAVWTANSMATMMRSADGPAGNGICGSAANFLSSGVSGGSVGLALARAETADSGDPSDPSGVAKAADEIRSAATTLTDPQALAAGLSSTVVGDTVASATGLRAQRHDGALTWNDRAALIEDGWEHQIPALREDYQWSRTGAPTGALVFNSTSTGVHCRMLISQLRLGVTAPQTLGEDTDISDCVTATGQPAISVDFADVFHGCVPTMSWATAAMLSARFPYVTPSGRIFAPATQHTANPECHDNSWQLIDGGYADSTGLGTVADIAPELAQIIARHNASAGGDVPYVIPYVVYLDDEPQVARPVGAPGATPEALVPVVGRAAQKALAGKESWVQRITNAFDEVCVNAVAGSCEATRAALRSRMDRTDGETTYDGSVITVAPRLVPSVEVPLGWTLSRRTVEALRRAAGTDLCTTGDPDRSLGFDTLAALVCHR</sequence>
<reference evidence="3 4" key="1">
    <citation type="submission" date="2012-08" db="EMBL/GenBank/DDBJ databases">
        <title>Whole genome shotgun sequence of Gordonia rhizosphera NBRC 16068.</title>
        <authorList>
            <person name="Takarada H."/>
            <person name="Isaki S."/>
            <person name="Hosoyama A."/>
            <person name="Tsuchikane K."/>
            <person name="Katsumata H."/>
            <person name="Baba S."/>
            <person name="Ohji S."/>
            <person name="Yamazaki S."/>
            <person name="Fujita N."/>
        </authorList>
    </citation>
    <scope>NUCLEOTIDE SEQUENCE [LARGE SCALE GENOMIC DNA]</scope>
    <source>
        <strain evidence="3 4">NBRC 16068</strain>
    </source>
</reference>
<proteinExistence type="predicted"/>
<feature type="transmembrane region" description="Helical" evidence="2">
    <location>
        <begin position="214"/>
        <end position="235"/>
    </location>
</feature>
<evidence type="ECO:0000256" key="1">
    <source>
        <dbReference type="SAM" id="MobiDB-lite"/>
    </source>
</evidence>
<dbReference type="EMBL" id="BAHC01000135">
    <property type="protein sequence ID" value="GAB91491.1"/>
    <property type="molecule type" value="Genomic_DNA"/>
</dbReference>
<evidence type="ECO:0008006" key="5">
    <source>
        <dbReference type="Google" id="ProtNLM"/>
    </source>
</evidence>
<feature type="transmembrane region" description="Helical" evidence="2">
    <location>
        <begin position="563"/>
        <end position="581"/>
    </location>
</feature>
<feature type="transmembrane region" description="Helical" evidence="2">
    <location>
        <begin position="170"/>
        <end position="194"/>
    </location>
</feature>
<accession>K6WCN2</accession>
<dbReference type="RefSeq" id="WP_006334994.1">
    <property type="nucleotide sequence ID" value="NZ_BAHC01000135.1"/>
</dbReference>
<feature type="transmembrane region" description="Helical" evidence="2">
    <location>
        <begin position="463"/>
        <end position="485"/>
    </location>
</feature>
<keyword evidence="2" id="KW-0812">Transmembrane</keyword>
<keyword evidence="2" id="KW-1133">Transmembrane helix</keyword>
<evidence type="ECO:0000256" key="2">
    <source>
        <dbReference type="SAM" id="Phobius"/>
    </source>
</evidence>
<keyword evidence="4" id="KW-1185">Reference proteome</keyword>
<feature type="compositionally biased region" description="Pro residues" evidence="1">
    <location>
        <begin position="1"/>
        <end position="10"/>
    </location>
</feature>
<feature type="transmembrane region" description="Helical" evidence="2">
    <location>
        <begin position="389"/>
        <end position="414"/>
    </location>
</feature>
<organism evidence="3 4">
    <name type="scientific">Gordonia rhizosphera NBRC 16068</name>
    <dbReference type="NCBI Taxonomy" id="1108045"/>
    <lineage>
        <taxon>Bacteria</taxon>
        <taxon>Bacillati</taxon>
        <taxon>Actinomycetota</taxon>
        <taxon>Actinomycetes</taxon>
        <taxon>Mycobacteriales</taxon>
        <taxon>Gordoniaceae</taxon>
        <taxon>Gordonia</taxon>
    </lineage>
</organism>
<dbReference type="Proteomes" id="UP000008363">
    <property type="component" value="Unassembled WGS sequence"/>
</dbReference>
<evidence type="ECO:0000313" key="4">
    <source>
        <dbReference type="Proteomes" id="UP000008363"/>
    </source>
</evidence>
<protein>
    <recommendedName>
        <fullName evidence="5">PNPLA domain-containing protein</fullName>
    </recommendedName>
</protein>
<keyword evidence="2" id="KW-0472">Membrane</keyword>
<feature type="transmembrane region" description="Helical" evidence="2">
    <location>
        <begin position="136"/>
        <end position="158"/>
    </location>
</feature>
<feature type="transmembrane region" description="Helical" evidence="2">
    <location>
        <begin position="330"/>
        <end position="348"/>
    </location>
</feature>
<dbReference type="eggNOG" id="ENOG5033SUV">
    <property type="taxonomic scope" value="Bacteria"/>
</dbReference>